<name>A0A072PRQ5_9EURO</name>
<dbReference type="PANTHER" id="PTHR38116">
    <property type="entry name" value="CHROMOSOME 7, WHOLE GENOME SHOTGUN SEQUENCE"/>
    <property type="match status" value="1"/>
</dbReference>
<dbReference type="HOGENOM" id="CLU_038488_0_0_1"/>
<dbReference type="PROSITE" id="PS00036">
    <property type="entry name" value="BZIP_BASIC"/>
    <property type="match status" value="1"/>
</dbReference>
<dbReference type="GO" id="GO:0003700">
    <property type="term" value="F:DNA-binding transcription factor activity"/>
    <property type="evidence" value="ECO:0007669"/>
    <property type="project" value="InterPro"/>
</dbReference>
<evidence type="ECO:0000313" key="4">
    <source>
        <dbReference type="Proteomes" id="UP000027920"/>
    </source>
</evidence>
<dbReference type="InterPro" id="IPR021833">
    <property type="entry name" value="DUF3425"/>
</dbReference>
<evidence type="ECO:0000259" key="2">
    <source>
        <dbReference type="PROSITE" id="PS00036"/>
    </source>
</evidence>
<protein>
    <recommendedName>
        <fullName evidence="2">BZIP domain-containing protein</fullName>
    </recommendedName>
</protein>
<dbReference type="InterPro" id="IPR004827">
    <property type="entry name" value="bZIP"/>
</dbReference>
<reference evidence="3 4" key="1">
    <citation type="submission" date="2013-03" db="EMBL/GenBank/DDBJ databases">
        <title>The Genome Sequence of Exophiala aquamarina CBS 119918.</title>
        <authorList>
            <consortium name="The Broad Institute Genomics Platform"/>
            <person name="Cuomo C."/>
            <person name="de Hoog S."/>
            <person name="Gorbushina A."/>
            <person name="Walker B."/>
            <person name="Young S.K."/>
            <person name="Zeng Q."/>
            <person name="Gargeya S."/>
            <person name="Fitzgerald M."/>
            <person name="Haas B."/>
            <person name="Abouelleil A."/>
            <person name="Allen A.W."/>
            <person name="Alvarado L."/>
            <person name="Arachchi H.M."/>
            <person name="Berlin A.M."/>
            <person name="Chapman S.B."/>
            <person name="Gainer-Dewar J."/>
            <person name="Goldberg J."/>
            <person name="Griggs A."/>
            <person name="Gujja S."/>
            <person name="Hansen M."/>
            <person name="Howarth C."/>
            <person name="Imamovic A."/>
            <person name="Ireland A."/>
            <person name="Larimer J."/>
            <person name="McCowan C."/>
            <person name="Murphy C."/>
            <person name="Pearson M."/>
            <person name="Poon T.W."/>
            <person name="Priest M."/>
            <person name="Roberts A."/>
            <person name="Saif S."/>
            <person name="Shea T."/>
            <person name="Sisk P."/>
            <person name="Sykes S."/>
            <person name="Wortman J."/>
            <person name="Nusbaum C."/>
            <person name="Birren B."/>
        </authorList>
    </citation>
    <scope>NUCLEOTIDE SEQUENCE [LARGE SCALE GENOMIC DNA]</scope>
    <source>
        <strain evidence="3 4">CBS 119918</strain>
    </source>
</reference>
<dbReference type="OrthoDB" id="10261951at2759"/>
<accession>A0A072PRQ5</accession>
<dbReference type="VEuPathDB" id="FungiDB:A1O9_03590"/>
<evidence type="ECO:0000256" key="1">
    <source>
        <dbReference type="SAM" id="MobiDB-lite"/>
    </source>
</evidence>
<dbReference type="GeneID" id="25278524"/>
<sequence>MGRKLRNRLSQQAFRARQNSDITELKERLAQFSKSESDRNRILARENQVLRQQFFHCEYKLRSLQATLKDIISDVAIDRNTERGLDDNNSPPQSPQVDMGTGDSHSSAQGEVRDEHFNAFNASASAYDIELSNTITESAGASNVSEPQHEISNFTNVVMPAMGNCSLRALSLTKATVASPSLGRPIGDGLETLMNMERSESMETAPAAPCVPISTELPLYRSLQAMARSAYSEHIHAYEMCVVMSYSGDSQPPDVRSLHKVATALVDTFVKVAWQWMEPWMRNTNGEEQLARLTAWRICPNPDTLAALPSFLAPTPLQAAVPHPAVIDWCIFPFLRNKLIQYHSSDSALDEICGYIGMAYVVQADLSELVVDAKPLSVTLSVCDIIFGMESNQSLWGNTDTSEDHQIDLPAPSLHALLHTREYAGAMYRHFGIKNGIERFYVDPELFKRYPHLREADSKIAQGLPLRSGNNFSWVVPRSLDEVTMRSYRQCVSRQVIRDSPRVAMEVW</sequence>
<dbReference type="Proteomes" id="UP000027920">
    <property type="component" value="Unassembled WGS sequence"/>
</dbReference>
<keyword evidence="4" id="KW-1185">Reference proteome</keyword>
<dbReference type="SUPFAM" id="SSF57959">
    <property type="entry name" value="Leucine zipper domain"/>
    <property type="match status" value="1"/>
</dbReference>
<gene>
    <name evidence="3" type="ORF">A1O9_03590</name>
</gene>
<feature type="region of interest" description="Disordered" evidence="1">
    <location>
        <begin position="81"/>
        <end position="109"/>
    </location>
</feature>
<feature type="domain" description="BZIP" evidence="2">
    <location>
        <begin position="3"/>
        <end position="17"/>
    </location>
</feature>
<dbReference type="InterPro" id="IPR046347">
    <property type="entry name" value="bZIP_sf"/>
</dbReference>
<dbReference type="PANTHER" id="PTHR38116:SF9">
    <property type="entry name" value="BZIP DOMAIN-CONTAINING PROTEIN"/>
    <property type="match status" value="1"/>
</dbReference>
<dbReference type="Gene3D" id="1.20.5.170">
    <property type="match status" value="1"/>
</dbReference>
<comment type="caution">
    <text evidence="3">The sequence shown here is derived from an EMBL/GenBank/DDBJ whole genome shotgun (WGS) entry which is preliminary data.</text>
</comment>
<dbReference type="EMBL" id="AMGV01000002">
    <property type="protein sequence ID" value="KEF62018.1"/>
    <property type="molecule type" value="Genomic_DNA"/>
</dbReference>
<dbReference type="Pfam" id="PF11905">
    <property type="entry name" value="DUF3425"/>
    <property type="match status" value="1"/>
</dbReference>
<evidence type="ECO:0000313" key="3">
    <source>
        <dbReference type="EMBL" id="KEF62018.1"/>
    </source>
</evidence>
<dbReference type="RefSeq" id="XP_013264608.1">
    <property type="nucleotide sequence ID" value="XM_013409154.1"/>
</dbReference>
<dbReference type="AlphaFoldDB" id="A0A072PRQ5"/>
<organism evidence="3 4">
    <name type="scientific">Exophiala aquamarina CBS 119918</name>
    <dbReference type="NCBI Taxonomy" id="1182545"/>
    <lineage>
        <taxon>Eukaryota</taxon>
        <taxon>Fungi</taxon>
        <taxon>Dikarya</taxon>
        <taxon>Ascomycota</taxon>
        <taxon>Pezizomycotina</taxon>
        <taxon>Eurotiomycetes</taxon>
        <taxon>Chaetothyriomycetidae</taxon>
        <taxon>Chaetothyriales</taxon>
        <taxon>Herpotrichiellaceae</taxon>
        <taxon>Exophiala</taxon>
    </lineage>
</organism>
<proteinExistence type="predicted"/>
<dbReference type="CDD" id="cd14686">
    <property type="entry name" value="bZIP"/>
    <property type="match status" value="1"/>
</dbReference>